<reference evidence="3 4" key="1">
    <citation type="submission" date="2018-03" db="EMBL/GenBank/DDBJ databases">
        <title>Draft Genome Sequences of the Obligatory Marine Myxobacteria Enhygromyxa salina SWB007.</title>
        <authorList>
            <person name="Poehlein A."/>
            <person name="Moghaddam J.A."/>
            <person name="Harms H."/>
            <person name="Alanjari M."/>
            <person name="Koenig G.M."/>
            <person name="Daniel R."/>
            <person name="Schaeberle T.F."/>
        </authorList>
    </citation>
    <scope>NUCLEOTIDE SEQUENCE [LARGE SCALE GENOMIC DNA]</scope>
    <source>
        <strain evidence="3 4">SWB007</strain>
    </source>
</reference>
<organism evidence="3 4">
    <name type="scientific">Enhygromyxa salina</name>
    <dbReference type="NCBI Taxonomy" id="215803"/>
    <lineage>
        <taxon>Bacteria</taxon>
        <taxon>Pseudomonadati</taxon>
        <taxon>Myxococcota</taxon>
        <taxon>Polyangia</taxon>
        <taxon>Nannocystales</taxon>
        <taxon>Nannocystaceae</taxon>
        <taxon>Enhygromyxa</taxon>
    </lineage>
</organism>
<protein>
    <submittedName>
        <fullName evidence="3">Uncharacterized protein</fullName>
    </submittedName>
</protein>
<dbReference type="SUPFAM" id="SSF52833">
    <property type="entry name" value="Thioredoxin-like"/>
    <property type="match status" value="1"/>
</dbReference>
<sequence length="260" mass="28777">MGAQLGWVYIPGVADTQPCIVLHTFPAAMGLPLSESPPCAKVEVYLVLTGTPFEEVVGDTRKSPTKLVPYVRWPNGELQAESGEIIARLEETIGLDAGIDPERLARGRELAALAEEIVYDAILHDRFITPEGARLQRPLTEALVRHFVPGFLAPLAAIYVDYTQRRRAMRTRMVDPELGYAAAFDVIAQIVGLLGDDPFLCGEEPCTVDCSIWPLVVHAGATPNRTPLRDVLRTYPTLVEWVVRFGERLGRPIEPRQFHA</sequence>
<dbReference type="InterPro" id="IPR012336">
    <property type="entry name" value="Thioredoxin-like_fold"/>
</dbReference>
<dbReference type="Pfam" id="PF17171">
    <property type="entry name" value="GST_C_6"/>
    <property type="match status" value="1"/>
</dbReference>
<dbReference type="AlphaFoldDB" id="A0A2S9XTX0"/>
<gene>
    <name evidence="3" type="ORF">ENSA7_71420</name>
</gene>
<dbReference type="GO" id="GO:0005737">
    <property type="term" value="C:cytoplasm"/>
    <property type="evidence" value="ECO:0007669"/>
    <property type="project" value="TreeGrafter"/>
</dbReference>
<name>A0A2S9XTX0_9BACT</name>
<dbReference type="EMBL" id="PVNL01000135">
    <property type="protein sequence ID" value="PRP96327.1"/>
    <property type="molecule type" value="Genomic_DNA"/>
</dbReference>
<dbReference type="InterPro" id="IPR033468">
    <property type="entry name" value="Metaxin_GST"/>
</dbReference>
<dbReference type="Proteomes" id="UP000238823">
    <property type="component" value="Unassembled WGS sequence"/>
</dbReference>
<proteinExistence type="predicted"/>
<dbReference type="PANTHER" id="PTHR12289">
    <property type="entry name" value="METAXIN RELATED"/>
    <property type="match status" value="1"/>
</dbReference>
<dbReference type="InterPro" id="IPR050931">
    <property type="entry name" value="Mito_Protein_Transport_Metaxin"/>
</dbReference>
<dbReference type="Pfam" id="PF17172">
    <property type="entry name" value="GST_N_4"/>
    <property type="match status" value="1"/>
</dbReference>
<dbReference type="InterPro" id="IPR036249">
    <property type="entry name" value="Thioredoxin-like_sf"/>
</dbReference>
<evidence type="ECO:0000313" key="3">
    <source>
        <dbReference type="EMBL" id="PRP96327.1"/>
    </source>
</evidence>
<accession>A0A2S9XTX0</accession>
<dbReference type="InterPro" id="IPR036282">
    <property type="entry name" value="Glutathione-S-Trfase_C_sf"/>
</dbReference>
<evidence type="ECO:0000259" key="2">
    <source>
        <dbReference type="Pfam" id="PF17172"/>
    </source>
</evidence>
<evidence type="ECO:0000313" key="4">
    <source>
        <dbReference type="Proteomes" id="UP000238823"/>
    </source>
</evidence>
<dbReference type="PANTHER" id="PTHR12289:SF41">
    <property type="entry name" value="FAILED AXON CONNECTIONS-RELATED"/>
    <property type="match status" value="1"/>
</dbReference>
<evidence type="ECO:0000259" key="1">
    <source>
        <dbReference type="Pfam" id="PF17171"/>
    </source>
</evidence>
<comment type="caution">
    <text evidence="3">The sequence shown here is derived from an EMBL/GenBank/DDBJ whole genome shotgun (WGS) entry which is preliminary data.</text>
</comment>
<dbReference type="SUPFAM" id="SSF47616">
    <property type="entry name" value="GST C-terminal domain-like"/>
    <property type="match status" value="1"/>
</dbReference>
<feature type="domain" description="Thioredoxin-like fold" evidence="2">
    <location>
        <begin position="37"/>
        <end position="131"/>
    </location>
</feature>
<feature type="domain" description="Metaxin glutathione S-transferase" evidence="1">
    <location>
        <begin position="192"/>
        <end position="244"/>
    </location>
</feature>